<feature type="transmembrane region" description="Helical" evidence="1">
    <location>
        <begin position="25"/>
        <end position="44"/>
    </location>
</feature>
<dbReference type="GeneID" id="73468450"/>
<organism evidence="2 3">
    <name type="scientific">[Candida] subhashii</name>
    <dbReference type="NCBI Taxonomy" id="561895"/>
    <lineage>
        <taxon>Eukaryota</taxon>
        <taxon>Fungi</taxon>
        <taxon>Dikarya</taxon>
        <taxon>Ascomycota</taxon>
        <taxon>Saccharomycotina</taxon>
        <taxon>Pichiomycetes</taxon>
        <taxon>Debaryomycetaceae</taxon>
        <taxon>Spathaspora</taxon>
    </lineage>
</organism>
<dbReference type="EMBL" id="JAGSYN010000063">
    <property type="protein sequence ID" value="KAG7664832.1"/>
    <property type="molecule type" value="Genomic_DNA"/>
</dbReference>
<comment type="caution">
    <text evidence="2">The sequence shown here is derived from an EMBL/GenBank/DDBJ whole genome shotgun (WGS) entry which is preliminary data.</text>
</comment>
<accession>A0A8J5URQ1</accession>
<name>A0A8J5URQ1_9ASCO</name>
<dbReference type="RefSeq" id="XP_049265064.1">
    <property type="nucleotide sequence ID" value="XM_049405324.1"/>
</dbReference>
<keyword evidence="1" id="KW-0812">Transmembrane</keyword>
<feature type="transmembrane region" description="Helical" evidence="1">
    <location>
        <begin position="113"/>
        <end position="134"/>
    </location>
</feature>
<dbReference type="AlphaFoldDB" id="A0A8J5URQ1"/>
<feature type="transmembrane region" description="Helical" evidence="1">
    <location>
        <begin position="80"/>
        <end position="101"/>
    </location>
</feature>
<evidence type="ECO:0000313" key="2">
    <source>
        <dbReference type="EMBL" id="KAG7664832.1"/>
    </source>
</evidence>
<proteinExistence type="predicted"/>
<keyword evidence="1" id="KW-1133">Transmembrane helix</keyword>
<dbReference type="Proteomes" id="UP000694255">
    <property type="component" value="Unassembled WGS sequence"/>
</dbReference>
<reference evidence="2 3" key="1">
    <citation type="journal article" date="2021" name="DNA Res.">
        <title>Genome analysis of Candida subhashii reveals its hybrid nature and dual mitochondrial genome conformations.</title>
        <authorList>
            <person name="Mixao V."/>
            <person name="Hegedusova E."/>
            <person name="Saus E."/>
            <person name="Pryszcz L.P."/>
            <person name="Cillingova A."/>
            <person name="Nosek J."/>
            <person name="Gabaldon T."/>
        </authorList>
    </citation>
    <scope>NUCLEOTIDE SEQUENCE [LARGE SCALE GENOMIC DNA]</scope>
    <source>
        <strain evidence="2 3">CBS 10753</strain>
    </source>
</reference>
<keyword evidence="1" id="KW-0472">Membrane</keyword>
<evidence type="ECO:0000313" key="3">
    <source>
        <dbReference type="Proteomes" id="UP000694255"/>
    </source>
</evidence>
<keyword evidence="3" id="KW-1185">Reference proteome</keyword>
<sequence>MVKVTPLSLQTAINNIIFIAPELSFLRFFSILIEFYAACFIFLYKTIKITFMNFLKNFSNSVNKFGSSYLSIYNSHGKDFMADVWVGCKATTIICGLIWFFHYYSPNESKQHYAYLLATSSSLVGHLTCAIYQIKHFVILFNSSRVTFDRNRIRLIHDSRIKIIDDPIPSVLRNETTFMLVTSGLILTSPGNSFKLLYVSLHSLLGLLGLIKVESGMLIKSSIGKPSWSFSRFSIKNKLLFLSTFLENIVMIRFWYEAFKYGSIERIILFTSYYLLKWEHSTTAKAIVRWIFSTFAGLHKRLTKSKKDKRSFSTVANNHHHFIPEDTLKIDFDNFSIISDLH</sequence>
<protein>
    <submittedName>
        <fullName evidence="2">Uncharacterized protein</fullName>
    </submittedName>
</protein>
<gene>
    <name evidence="2" type="ORF">J8A68_001649</name>
</gene>
<evidence type="ECO:0000256" key="1">
    <source>
        <dbReference type="SAM" id="Phobius"/>
    </source>
</evidence>